<evidence type="ECO:0000313" key="4">
    <source>
        <dbReference type="RefSeq" id="XP_010250580.1"/>
    </source>
</evidence>
<accession>A0A1U7ZAP1</accession>
<evidence type="ECO:0000313" key="7">
    <source>
        <dbReference type="RefSeq" id="XP_019052494.1"/>
    </source>
</evidence>
<evidence type="ECO:0000313" key="5">
    <source>
        <dbReference type="RefSeq" id="XP_010250581.1"/>
    </source>
</evidence>
<dbReference type="RefSeq" id="XP_010250581.1">
    <property type="nucleotide sequence ID" value="XM_010252279.2"/>
</dbReference>
<dbReference type="Pfam" id="PF13889">
    <property type="entry name" value="Chromosome_seg"/>
    <property type="match status" value="1"/>
</dbReference>
<feature type="domain" description="Atos-like conserved" evidence="1">
    <location>
        <begin position="405"/>
        <end position="464"/>
    </location>
</feature>
<dbReference type="eggNOG" id="KOG2306">
    <property type="taxonomic scope" value="Eukaryota"/>
</dbReference>
<dbReference type="RefSeq" id="XP_010250579.1">
    <property type="nucleotide sequence ID" value="XM_010252277.2"/>
</dbReference>
<evidence type="ECO:0000313" key="2">
    <source>
        <dbReference type="Proteomes" id="UP000189703"/>
    </source>
</evidence>
<dbReference type="SMART" id="SM01177">
    <property type="entry name" value="DUF4210"/>
    <property type="match status" value="1"/>
</dbReference>
<reference evidence="3 4" key="1">
    <citation type="submission" date="2025-04" db="UniProtKB">
        <authorList>
            <consortium name="RefSeq"/>
        </authorList>
    </citation>
    <scope>IDENTIFICATION</scope>
</reference>
<dbReference type="PANTHER" id="PTHR13199:SF11">
    <property type="entry name" value="PROTEIN ATOSSA"/>
    <property type="match status" value="1"/>
</dbReference>
<dbReference type="GeneID" id="104592792"/>
<keyword evidence="2" id="KW-1185">Reference proteome</keyword>
<evidence type="ECO:0000313" key="6">
    <source>
        <dbReference type="RefSeq" id="XP_010250583.1"/>
    </source>
</evidence>
<dbReference type="PANTHER" id="PTHR13199">
    <property type="entry name" value="GH03947P"/>
    <property type="match status" value="1"/>
</dbReference>
<dbReference type="AlphaFoldDB" id="A0A1U7ZAP1"/>
<dbReference type="InterPro" id="IPR025261">
    <property type="entry name" value="Atos-like_cons_dom"/>
</dbReference>
<evidence type="ECO:0000313" key="8">
    <source>
        <dbReference type="RefSeq" id="XP_019052495.1"/>
    </source>
</evidence>
<dbReference type="RefSeq" id="XP_010250580.1">
    <property type="nucleotide sequence ID" value="XM_010252278.2"/>
</dbReference>
<evidence type="ECO:0000259" key="1">
    <source>
        <dbReference type="SMART" id="SM01177"/>
    </source>
</evidence>
<evidence type="ECO:0000313" key="3">
    <source>
        <dbReference type="RefSeq" id="XP_010250579.1"/>
    </source>
</evidence>
<sequence length="790" mass="85707">MGLPQVSLSTITDEVTASLSTFAQHPPRFASESSCDLDGMHGGSTVNRVSVDFPCTSSLGDFQKKTTLELSKGSDGSFMHKSTINSASGSHGLKIGAKEGNGWFAPKFGQSIHTPFSRIVGFESGGLDSFSGFEETSLSRFPSSAANGIASGNETEPHGSIVRKRLLSPLNGMLYPSQFDGGPLDIGGGNDHVDSPVLRDGHSVSEAQDHKKANISQIDYQNTPVSSVSSCLRWKNGLDNDIGRSFIFLADGRIPINIESIRHNLLLPSPGVDSYGEASKVRTRTGSVPIVPKKMISSPLSLSPLGPKFSERMKIAGVHGVVGKEIQGNFLMSKSMEKSPNESASGILFAKDEYEFMITSKSFQDLDILEKEFDPFSIEGTTAIDRHWGPDSSLKSQCVPVRRSLVGSFEESLLSGRLSSGKASQRIDGFLAVLNVTGGSFSPPSQKLPFAVTSVEGDNYLLYYASIDLAGSMQSNKCRSPKMNRSFGIDGSHAIKTRLHIPMKGRIQLVLSNPERTPLHTFVCNYDLSDMPAGTKTFLRQKMTLATSKLTLVPGKEGNSNLGMKSEPKSTAFPEKNHPLQLSREFVSSNGVGIVHTIRSTSTDQSAKVIGNGGSNYVDFVHNGEDPCNPSQNKGDISPLFFSSRDCLEQANDSNLAVSTEDEKFSSNECQKTCEVDFTPIDACLETDSKSVHSASKVNEKTSGAGVLRYALHLRFLCPSKKCSRSLQRCKSDPLSAPETNGLNVEGERHFYLYNDLRVVFPQRHSDGDEGKLHVEHHFPKDPKYFSISS</sequence>
<dbReference type="RefSeq" id="XP_019052494.1">
    <property type="nucleotide sequence ID" value="XM_019196949.1"/>
</dbReference>
<dbReference type="RefSeq" id="XP_010250583.1">
    <property type="nucleotide sequence ID" value="XM_010252281.2"/>
</dbReference>
<dbReference type="Proteomes" id="UP000189703">
    <property type="component" value="Unplaced"/>
</dbReference>
<gene>
    <name evidence="3 4 5 6 7 8" type="primary">LOC104592792</name>
</gene>
<dbReference type="KEGG" id="nnu:104592792"/>
<proteinExistence type="predicted"/>
<dbReference type="InterPro" id="IPR033473">
    <property type="entry name" value="Atos-like_C"/>
</dbReference>
<dbReference type="InterPro" id="IPR051506">
    <property type="entry name" value="ATOS_Transcription_Regulators"/>
</dbReference>
<protein>
    <submittedName>
        <fullName evidence="3 4">Uncharacterized protein LOC104592792 isoform X1</fullName>
    </submittedName>
</protein>
<dbReference type="OMA" id="NMMESNK"/>
<dbReference type="OrthoDB" id="8625101at2759"/>
<name>A0A1U7ZAP1_NELNU</name>
<organism evidence="2 4">
    <name type="scientific">Nelumbo nucifera</name>
    <name type="common">Sacred lotus</name>
    <dbReference type="NCBI Taxonomy" id="4432"/>
    <lineage>
        <taxon>Eukaryota</taxon>
        <taxon>Viridiplantae</taxon>
        <taxon>Streptophyta</taxon>
        <taxon>Embryophyta</taxon>
        <taxon>Tracheophyta</taxon>
        <taxon>Spermatophyta</taxon>
        <taxon>Magnoliopsida</taxon>
        <taxon>Proteales</taxon>
        <taxon>Nelumbonaceae</taxon>
        <taxon>Nelumbo</taxon>
    </lineage>
</organism>
<dbReference type="RefSeq" id="XP_019052495.1">
    <property type="nucleotide sequence ID" value="XM_019196950.1"/>
</dbReference>
<dbReference type="Pfam" id="PF13915">
    <property type="entry name" value="DUF4210"/>
    <property type="match status" value="1"/>
</dbReference>